<dbReference type="GO" id="GO:0007165">
    <property type="term" value="P:signal transduction"/>
    <property type="evidence" value="ECO:0007669"/>
    <property type="project" value="InterPro"/>
</dbReference>
<dbReference type="PROSITE" id="PS50885">
    <property type="entry name" value="HAMP"/>
    <property type="match status" value="1"/>
</dbReference>
<keyword evidence="2 8" id="KW-0238">DNA-binding</keyword>
<dbReference type="GO" id="GO:0003700">
    <property type="term" value="F:DNA-binding transcription factor activity"/>
    <property type="evidence" value="ECO:0007669"/>
    <property type="project" value="InterPro"/>
</dbReference>
<proteinExistence type="predicted"/>
<dbReference type="Gene3D" id="6.10.340.10">
    <property type="match status" value="1"/>
</dbReference>
<keyword evidence="5" id="KW-0472">Membrane</keyword>
<protein>
    <submittedName>
        <fullName evidence="8">AraC-like DNA-binding protein</fullName>
    </submittedName>
</protein>
<dbReference type="PANTHER" id="PTHR43280">
    <property type="entry name" value="ARAC-FAMILY TRANSCRIPTIONAL REGULATOR"/>
    <property type="match status" value="1"/>
</dbReference>
<reference evidence="8 9" key="1">
    <citation type="submission" date="2019-03" db="EMBL/GenBank/DDBJ databases">
        <title>Genomic Encyclopedia of Type Strains, Phase IV (KMG-IV): sequencing the most valuable type-strain genomes for metagenomic binning, comparative biology and taxonomic classification.</title>
        <authorList>
            <person name="Goeker M."/>
        </authorList>
    </citation>
    <scope>NUCLEOTIDE SEQUENCE [LARGE SCALE GENOMIC DNA]</scope>
    <source>
        <strain evidence="8 9">DSM 100556</strain>
    </source>
</reference>
<name>A0A4R1QZK9_9FIRM</name>
<accession>A0A4R1QZK9</accession>
<feature type="domain" description="HTH araC/xylS-type" evidence="6">
    <location>
        <begin position="654"/>
        <end position="753"/>
    </location>
</feature>
<dbReference type="InterPro" id="IPR018062">
    <property type="entry name" value="HTH_AraC-typ_CS"/>
</dbReference>
<dbReference type="PROSITE" id="PS00041">
    <property type="entry name" value="HTH_ARAC_FAMILY_1"/>
    <property type="match status" value="1"/>
</dbReference>
<keyword evidence="9" id="KW-1185">Reference proteome</keyword>
<evidence type="ECO:0000313" key="8">
    <source>
        <dbReference type="EMBL" id="TCL58445.1"/>
    </source>
</evidence>
<evidence type="ECO:0000256" key="4">
    <source>
        <dbReference type="SAM" id="Coils"/>
    </source>
</evidence>
<evidence type="ECO:0000256" key="2">
    <source>
        <dbReference type="ARBA" id="ARBA00023125"/>
    </source>
</evidence>
<dbReference type="Pfam" id="PF00672">
    <property type="entry name" value="HAMP"/>
    <property type="match status" value="1"/>
</dbReference>
<gene>
    <name evidence="8" type="ORF">EDD76_10698</name>
</gene>
<evidence type="ECO:0000256" key="3">
    <source>
        <dbReference type="ARBA" id="ARBA00023163"/>
    </source>
</evidence>
<feature type="transmembrane region" description="Helical" evidence="5">
    <location>
        <begin position="289"/>
        <end position="310"/>
    </location>
</feature>
<dbReference type="CDD" id="cd06225">
    <property type="entry name" value="HAMP"/>
    <property type="match status" value="1"/>
</dbReference>
<keyword evidence="3" id="KW-0804">Transcription</keyword>
<dbReference type="InterPro" id="IPR003660">
    <property type="entry name" value="HAMP_dom"/>
</dbReference>
<dbReference type="STRING" id="1469948.GCA_000732725_01392"/>
<keyword evidence="4" id="KW-0175">Coiled coil</keyword>
<dbReference type="Proteomes" id="UP000295718">
    <property type="component" value="Unassembled WGS sequence"/>
</dbReference>
<feature type="transmembrane region" description="Helical" evidence="5">
    <location>
        <begin position="20"/>
        <end position="39"/>
    </location>
</feature>
<evidence type="ECO:0000313" key="9">
    <source>
        <dbReference type="Proteomes" id="UP000295718"/>
    </source>
</evidence>
<feature type="domain" description="HAMP" evidence="7">
    <location>
        <begin position="316"/>
        <end position="368"/>
    </location>
</feature>
<dbReference type="RefSeq" id="WP_031390111.1">
    <property type="nucleotide sequence ID" value="NZ_JPNB01000001.1"/>
</dbReference>
<evidence type="ECO:0000256" key="1">
    <source>
        <dbReference type="ARBA" id="ARBA00023015"/>
    </source>
</evidence>
<dbReference type="PROSITE" id="PS01124">
    <property type="entry name" value="HTH_ARAC_FAMILY_2"/>
    <property type="match status" value="1"/>
</dbReference>
<dbReference type="Pfam" id="PF12833">
    <property type="entry name" value="HTH_18"/>
    <property type="match status" value="1"/>
</dbReference>
<evidence type="ECO:0000256" key="5">
    <source>
        <dbReference type="SAM" id="Phobius"/>
    </source>
</evidence>
<dbReference type="InterPro" id="IPR020449">
    <property type="entry name" value="Tscrpt_reg_AraC-type_HTH"/>
</dbReference>
<dbReference type="SUPFAM" id="SSF158472">
    <property type="entry name" value="HAMP domain-like"/>
    <property type="match status" value="1"/>
</dbReference>
<dbReference type="SUPFAM" id="SSF46689">
    <property type="entry name" value="Homeodomain-like"/>
    <property type="match status" value="2"/>
</dbReference>
<comment type="caution">
    <text evidence="8">The sequence shown here is derived from an EMBL/GenBank/DDBJ whole genome shotgun (WGS) entry which is preliminary data.</text>
</comment>
<dbReference type="SMART" id="SM00304">
    <property type="entry name" value="HAMP"/>
    <property type="match status" value="1"/>
</dbReference>
<dbReference type="PANTHER" id="PTHR43280:SF10">
    <property type="entry name" value="REGULATORY PROTEIN POCR"/>
    <property type="match status" value="1"/>
</dbReference>
<evidence type="ECO:0000259" key="6">
    <source>
        <dbReference type="PROSITE" id="PS01124"/>
    </source>
</evidence>
<dbReference type="GO" id="GO:0043565">
    <property type="term" value="F:sequence-specific DNA binding"/>
    <property type="evidence" value="ECO:0007669"/>
    <property type="project" value="InterPro"/>
</dbReference>
<dbReference type="SMART" id="SM00342">
    <property type="entry name" value="HTH_ARAC"/>
    <property type="match status" value="1"/>
</dbReference>
<evidence type="ECO:0000259" key="7">
    <source>
        <dbReference type="PROSITE" id="PS50885"/>
    </source>
</evidence>
<keyword evidence="5" id="KW-1133">Transmembrane helix</keyword>
<dbReference type="InterPro" id="IPR009057">
    <property type="entry name" value="Homeodomain-like_sf"/>
</dbReference>
<organism evidence="8 9">
    <name type="scientific">Kineothrix alysoides</name>
    <dbReference type="NCBI Taxonomy" id="1469948"/>
    <lineage>
        <taxon>Bacteria</taxon>
        <taxon>Bacillati</taxon>
        <taxon>Bacillota</taxon>
        <taxon>Clostridia</taxon>
        <taxon>Lachnospirales</taxon>
        <taxon>Lachnospiraceae</taxon>
        <taxon>Kineothrix</taxon>
    </lineage>
</organism>
<sequence>MIRKQKMKMLPLKTIYNMLFLLFIMIPILIVLLVSLLILNQQFKNQAMENIEQSQETVIAELLSDISVMSMRLSHLIYTNNNEILVYAAGTDTAQWEIRYENEQKLAQAGNLALEPVKDIVSVGFYMKSGRETYIKNDVRRSEEEIKQTKWYQAALGNPNKVFVGSYDTNSLNDLFTGGKKDMLILVFALAPDVTTDRSQKIEMVTFYHSTAAAERIRKYNTDYLAGKNKLGIAQITDEEGQVIFSTQEEENVQITEGEYTCVRTPIEFNNTVWYIESYIKTSQLTVDYWKNAVFILLAAVVILALAAYFSRYFLRSIVKPVEEISSGLRQVEEGNLEVHISPSGQFEIRTMIHQFNAMVRRLNALIEEYEDRVRSAKRAPKDYLAAMLKEEMTPEEVSTSFAEFFAERYAILGFFVYGYHGEEDEVKGASRLTYSFERNPRFASRCLLYMERSDFFFIFYRITEEDYVSGVKKMVQDLQKAVKAEFGAGICALIGHEAFGCGDFKYRIEDIRNKMCLRHLRGECAVIDVSEESSQWEKIISLSREYERLAGALYIADEKNMVEEKERLFELFHNRAMGELYQLACAVVLAIGNRFSEDNSNFTEVFGKQYDYVEKFRHIEDVRGLKIWLTNYFAWIMDYSASKLKVSETDMVVRAKRYIAAHYEETELTLGKVAEYVGLNEKYFTNRFTKEAGENFSSYLTGLRMQKARELLKTTSFKVYEIAEMTGYQNTEHFNRMFKKINGISPSQYRKTM</sequence>
<dbReference type="Gene3D" id="1.10.10.60">
    <property type="entry name" value="Homeodomain-like"/>
    <property type="match status" value="2"/>
</dbReference>
<dbReference type="GO" id="GO:0016020">
    <property type="term" value="C:membrane"/>
    <property type="evidence" value="ECO:0007669"/>
    <property type="project" value="InterPro"/>
</dbReference>
<keyword evidence="1" id="KW-0805">Transcription regulation</keyword>
<keyword evidence="5" id="KW-0812">Transmembrane</keyword>
<dbReference type="EMBL" id="SLUO01000006">
    <property type="protein sequence ID" value="TCL58445.1"/>
    <property type="molecule type" value="Genomic_DNA"/>
</dbReference>
<feature type="coiled-coil region" evidence="4">
    <location>
        <begin position="353"/>
        <end position="380"/>
    </location>
</feature>
<dbReference type="InterPro" id="IPR018060">
    <property type="entry name" value="HTH_AraC"/>
</dbReference>
<dbReference type="PRINTS" id="PR00032">
    <property type="entry name" value="HTHARAC"/>
</dbReference>
<dbReference type="AlphaFoldDB" id="A0A4R1QZK9"/>